<sequence length="705" mass="78757">MEVDTRGTFPGRSPAPVPSWTPRSESTDPAQSATLLSSSQSVPLLASWVPQSPPPSSRSPASIPPIPRSIPPPPWIASPQISHAYRSSPRPAGPAHTRPPFLIGIDFGTTFSGVAWAKSSGRSGSIDPQNINVVTDWPAGDNRAKVPTRIHYTAGGGYQCGYEIPNGADPLKWFKLLLMKNEDIPQYIRDSGHINKFKEALARLEKEGKDVVQVIADYLRFLWNNTIAAIEKSETRAVVDSTPYVVVLTFPALWETEATQRMQDAARQAGILDPRRRTTVAATTLHTVEEPEAAALATYADLRENHAAFSVGQSFVVVDAGGGTCDVVTYEVLENNPLQLKEWVRGDGRLCGAVFLDEEFDRKLRGWVGRQKVAAIGEVAYRKLLDDNWERSLKKDFDGTDRDWSFPTPPAWEKKKGFREKLRLKKNSNHGNISELHLTHEKLQQVYKPIVGQIYELTLLQVSTAAKKGKIPNAILLAGGLGGNKYLYKFLAEKFPRIEIVQRPYPKPWSAICRGAVIRADIVTAPPPDIDADLTEAAGSPQVGVISRKSRHSYGIVKFEDFIPGFHDLDDRYEMNPLDRVVARNQMEWYIKRNDDILDRQGTKMDWKRYLPEHCPDPVIGVDIWQCDQTRTPPRRKESYVRKLCTINARLPALSELPVMTNAHGQASHVVHFDLQMTPIGTSLEWTVWINGVKQGEERTNIAYG</sequence>
<comment type="caution">
    <text evidence="2">The sequence shown here is derived from an EMBL/GenBank/DDBJ whole genome shotgun (WGS) entry which is preliminary data.</text>
</comment>
<dbReference type="PANTHER" id="PTHR14187:SF5">
    <property type="entry name" value="HEAT SHOCK 70 KDA PROTEIN 12A"/>
    <property type="match status" value="1"/>
</dbReference>
<dbReference type="InterPro" id="IPR043129">
    <property type="entry name" value="ATPase_NBD"/>
</dbReference>
<organism evidence="2 3">
    <name type="scientific">Venturia nashicola</name>
    <dbReference type="NCBI Taxonomy" id="86259"/>
    <lineage>
        <taxon>Eukaryota</taxon>
        <taxon>Fungi</taxon>
        <taxon>Dikarya</taxon>
        <taxon>Ascomycota</taxon>
        <taxon>Pezizomycotina</taxon>
        <taxon>Dothideomycetes</taxon>
        <taxon>Pleosporomycetidae</taxon>
        <taxon>Venturiales</taxon>
        <taxon>Venturiaceae</taxon>
        <taxon>Venturia</taxon>
    </lineage>
</organism>
<keyword evidence="3" id="KW-1185">Reference proteome</keyword>
<evidence type="ECO:0000313" key="3">
    <source>
        <dbReference type="Proteomes" id="UP000298493"/>
    </source>
</evidence>
<dbReference type="AlphaFoldDB" id="A0A4Z1PGQ9"/>
<dbReference type="SUPFAM" id="SSF53067">
    <property type="entry name" value="Actin-like ATPase domain"/>
    <property type="match status" value="2"/>
</dbReference>
<reference evidence="2 3" key="1">
    <citation type="submission" date="2019-04" db="EMBL/GenBank/DDBJ databases">
        <title>High contiguity whole genome sequence and gene annotation resource for two Venturia nashicola isolates.</title>
        <authorList>
            <person name="Prokchorchik M."/>
            <person name="Won K."/>
            <person name="Lee Y."/>
            <person name="Choi E.D."/>
            <person name="Segonzac C."/>
            <person name="Sohn K.H."/>
        </authorList>
    </citation>
    <scope>NUCLEOTIDE SEQUENCE [LARGE SCALE GENOMIC DNA]</scope>
    <source>
        <strain evidence="2 3">PRI2</strain>
    </source>
</reference>
<dbReference type="Gene3D" id="3.30.420.40">
    <property type="match status" value="1"/>
</dbReference>
<feature type="compositionally biased region" description="Low complexity" evidence="1">
    <location>
        <begin position="30"/>
        <end position="41"/>
    </location>
</feature>
<accession>A0A4Z1PGQ9</accession>
<dbReference type="STRING" id="86259.A0A4Z1PGQ9"/>
<evidence type="ECO:0000256" key="1">
    <source>
        <dbReference type="SAM" id="MobiDB-lite"/>
    </source>
</evidence>
<dbReference type="PANTHER" id="PTHR14187">
    <property type="entry name" value="ALPHA KINASE/ELONGATION FACTOR 2 KINASE"/>
    <property type="match status" value="1"/>
</dbReference>
<protein>
    <submittedName>
        <fullName evidence="2">Actin-like ATPase domain-containing protein</fullName>
    </submittedName>
</protein>
<dbReference type="Proteomes" id="UP000298493">
    <property type="component" value="Unassembled WGS sequence"/>
</dbReference>
<evidence type="ECO:0000313" key="2">
    <source>
        <dbReference type="EMBL" id="TID21337.1"/>
    </source>
</evidence>
<gene>
    <name evidence="2" type="ORF">E6O75_ATG04732</name>
</gene>
<name>A0A4Z1PGQ9_9PEZI</name>
<dbReference type="CDD" id="cd10170">
    <property type="entry name" value="ASKHA_NBD_HSP70"/>
    <property type="match status" value="1"/>
</dbReference>
<proteinExistence type="predicted"/>
<feature type="compositionally biased region" description="Pro residues" evidence="1">
    <location>
        <begin position="51"/>
        <end position="76"/>
    </location>
</feature>
<feature type="region of interest" description="Disordered" evidence="1">
    <location>
        <begin position="1"/>
        <end position="99"/>
    </location>
</feature>
<dbReference type="EMBL" id="SNSC02000009">
    <property type="protein sequence ID" value="TID21337.1"/>
    <property type="molecule type" value="Genomic_DNA"/>
</dbReference>